<dbReference type="Ensembl" id="ENSCPGT00000021286.1">
    <property type="protein sequence ID" value="ENSCPGP00000019454.1"/>
    <property type="gene ID" value="ENSCPGG00000013616.1"/>
</dbReference>
<evidence type="ECO:0000313" key="1">
    <source>
        <dbReference type="Ensembl" id="ENSCPGP00000019454.1"/>
    </source>
</evidence>
<name>A0A8C3KDC9_9CHAR</name>
<dbReference type="AlphaFoldDB" id="A0A8C3KDC9"/>
<evidence type="ECO:0008006" key="3">
    <source>
        <dbReference type="Google" id="ProtNLM"/>
    </source>
</evidence>
<keyword evidence="2" id="KW-1185">Reference proteome</keyword>
<accession>A0A8C3KDC9</accession>
<reference evidence="1" key="2">
    <citation type="submission" date="2025-09" db="UniProtKB">
        <authorList>
            <consortium name="Ensembl"/>
        </authorList>
    </citation>
    <scope>IDENTIFICATION</scope>
</reference>
<dbReference type="Pfam" id="PF26203">
    <property type="entry name" value="Cys1"/>
    <property type="match status" value="1"/>
</dbReference>
<reference evidence="1" key="1">
    <citation type="submission" date="2025-08" db="UniProtKB">
        <authorList>
            <consortium name="Ensembl"/>
        </authorList>
    </citation>
    <scope>IDENTIFICATION</scope>
</reference>
<organism evidence="1 2">
    <name type="scientific">Calidris pygmaea</name>
    <name type="common">Spoon-billed sandpiper</name>
    <dbReference type="NCBI Taxonomy" id="425635"/>
    <lineage>
        <taxon>Eukaryota</taxon>
        <taxon>Metazoa</taxon>
        <taxon>Chordata</taxon>
        <taxon>Craniata</taxon>
        <taxon>Vertebrata</taxon>
        <taxon>Euteleostomi</taxon>
        <taxon>Archelosauria</taxon>
        <taxon>Archosauria</taxon>
        <taxon>Dinosauria</taxon>
        <taxon>Saurischia</taxon>
        <taxon>Theropoda</taxon>
        <taxon>Coelurosauria</taxon>
        <taxon>Aves</taxon>
        <taxon>Neognathae</taxon>
        <taxon>Neoaves</taxon>
        <taxon>Charadriiformes</taxon>
        <taxon>Scolopacidae</taxon>
        <taxon>Calidris</taxon>
    </lineage>
</organism>
<dbReference type="InterPro" id="IPR058884">
    <property type="entry name" value="Cys1"/>
</dbReference>
<protein>
    <recommendedName>
        <fullName evidence="3">Cystin-1</fullName>
    </recommendedName>
</protein>
<evidence type="ECO:0000313" key="2">
    <source>
        <dbReference type="Proteomes" id="UP000694419"/>
    </source>
</evidence>
<proteinExistence type="predicted"/>
<dbReference type="Proteomes" id="UP000694419">
    <property type="component" value="Unplaced"/>
</dbReference>
<sequence length="122" mass="13058">MRDQAPSSLLPSLPAGRELAWPGCWSENTGFPHNKACTGTREGCGLSSILCGLWAAMASEQSPRGDCRSPPPTSPAPGSCWPLAPCQGFPSPSSFKPSGQSTISYDYSEEELMASIEREYCR</sequence>